<feature type="signal peptide" evidence="1">
    <location>
        <begin position="1"/>
        <end position="26"/>
    </location>
</feature>
<dbReference type="SUPFAM" id="SSF52096">
    <property type="entry name" value="ClpP/crotonase"/>
    <property type="match status" value="1"/>
</dbReference>
<dbReference type="PROSITE" id="PS51257">
    <property type="entry name" value="PROKAR_LIPOPROTEIN"/>
    <property type="match status" value="1"/>
</dbReference>
<accession>A0ABN3AYQ0</accession>
<dbReference type="InterPro" id="IPR005151">
    <property type="entry name" value="Tail-specific_protease"/>
</dbReference>
<dbReference type="SMART" id="SM00245">
    <property type="entry name" value="TSPc"/>
    <property type="match status" value="1"/>
</dbReference>
<dbReference type="PANTHER" id="PTHR32060:SF30">
    <property type="entry name" value="CARBOXY-TERMINAL PROCESSING PROTEASE CTPA"/>
    <property type="match status" value="1"/>
</dbReference>
<dbReference type="Pfam" id="PF03572">
    <property type="entry name" value="Peptidase_S41"/>
    <property type="match status" value="1"/>
</dbReference>
<keyword evidence="4" id="KW-1185">Reference proteome</keyword>
<feature type="domain" description="Tail specific protease" evidence="2">
    <location>
        <begin position="102"/>
        <end position="318"/>
    </location>
</feature>
<dbReference type="RefSeq" id="WP_277358384.1">
    <property type="nucleotide sequence ID" value="NZ_BAAAON010000002.1"/>
</dbReference>
<reference evidence="3 4" key="1">
    <citation type="journal article" date="2019" name="Int. J. Syst. Evol. Microbiol.">
        <title>The Global Catalogue of Microorganisms (GCM) 10K type strain sequencing project: providing services to taxonomists for standard genome sequencing and annotation.</title>
        <authorList>
            <consortium name="The Broad Institute Genomics Platform"/>
            <consortium name="The Broad Institute Genome Sequencing Center for Infectious Disease"/>
            <person name="Wu L."/>
            <person name="Ma J."/>
        </authorList>
    </citation>
    <scope>NUCLEOTIDE SEQUENCE [LARGE SCALE GENOMIC DNA]</scope>
    <source>
        <strain evidence="3 4">JCM 14917</strain>
    </source>
</reference>
<protein>
    <submittedName>
        <fullName evidence="3">S41 family peptidase</fullName>
    </submittedName>
</protein>
<dbReference type="PANTHER" id="PTHR32060">
    <property type="entry name" value="TAIL-SPECIFIC PROTEASE"/>
    <property type="match status" value="1"/>
</dbReference>
<proteinExistence type="predicted"/>
<comment type="caution">
    <text evidence="3">The sequence shown here is derived from an EMBL/GenBank/DDBJ whole genome shotgun (WGS) entry which is preliminary data.</text>
</comment>
<feature type="chain" id="PRO_5045195139" evidence="1">
    <location>
        <begin position="27"/>
        <end position="332"/>
    </location>
</feature>
<organism evidence="3 4">
    <name type="scientific">Arthrobacter parietis</name>
    <dbReference type="NCBI Taxonomy" id="271434"/>
    <lineage>
        <taxon>Bacteria</taxon>
        <taxon>Bacillati</taxon>
        <taxon>Actinomycetota</taxon>
        <taxon>Actinomycetes</taxon>
        <taxon>Micrococcales</taxon>
        <taxon>Micrococcaceae</taxon>
        <taxon>Arthrobacter</taxon>
    </lineage>
</organism>
<gene>
    <name evidence="3" type="ORF">GCM10009784_22190</name>
</gene>
<evidence type="ECO:0000256" key="1">
    <source>
        <dbReference type="SAM" id="SignalP"/>
    </source>
</evidence>
<dbReference type="InterPro" id="IPR029045">
    <property type="entry name" value="ClpP/crotonase-like_dom_sf"/>
</dbReference>
<dbReference type="CDD" id="cd06567">
    <property type="entry name" value="Peptidase_S41"/>
    <property type="match status" value="1"/>
</dbReference>
<evidence type="ECO:0000313" key="3">
    <source>
        <dbReference type="EMBL" id="GAA2176295.1"/>
    </source>
</evidence>
<dbReference type="EMBL" id="BAAAON010000002">
    <property type="protein sequence ID" value="GAA2176295.1"/>
    <property type="molecule type" value="Genomic_DNA"/>
</dbReference>
<keyword evidence="1" id="KW-0732">Signal</keyword>
<dbReference type="Proteomes" id="UP001500974">
    <property type="component" value="Unassembled WGS sequence"/>
</dbReference>
<evidence type="ECO:0000259" key="2">
    <source>
        <dbReference type="SMART" id="SM00245"/>
    </source>
</evidence>
<dbReference type="Gene3D" id="3.90.226.10">
    <property type="entry name" value="2-enoyl-CoA Hydratase, Chain A, domain 1"/>
    <property type="match status" value="1"/>
</dbReference>
<sequence length="332" mass="34303">MSLRRAVRSTAAYLFALALMTGCASSASPGTPEAESSNAPDENVRKYVSQALTFIEENSYKVATDESLDWKQLKAGAIEDTANAQTVEGTHAVIDDVLLEASGDHSFFLTPEDLAETGTEDPVHPSGSVLGDGVVSLEIPAFNETAGGLATRYADAAVDAINANQGEATCGWIVDLRDNTGGNMWPMIASLTPFLPDGPVMSFVDGVGERSVVSVEADSVFSGEEHVTSTTGSAPELADLPLAVLQSGDTASSGEATLISLLSREGVRTFGSPSAGYATGNVSSRLPDGSIIGVTQSRMATADGTGYTGAIEPDVATDDPEQTAVAWLNSVC</sequence>
<name>A0ABN3AYQ0_9MICC</name>
<evidence type="ECO:0000313" key="4">
    <source>
        <dbReference type="Proteomes" id="UP001500974"/>
    </source>
</evidence>